<evidence type="ECO:0000256" key="5">
    <source>
        <dbReference type="ARBA" id="ARBA00022490"/>
    </source>
</evidence>
<evidence type="ECO:0000256" key="9">
    <source>
        <dbReference type="ARBA" id="ARBA00023306"/>
    </source>
</evidence>
<dbReference type="OrthoDB" id="4063051at2759"/>
<dbReference type="Pfam" id="PF18596">
    <property type="entry name" value="Sld7_C"/>
    <property type="match status" value="1"/>
</dbReference>
<evidence type="ECO:0000256" key="7">
    <source>
        <dbReference type="ARBA" id="ARBA00023212"/>
    </source>
</evidence>
<evidence type="ECO:0000256" key="8">
    <source>
        <dbReference type="ARBA" id="ARBA00023242"/>
    </source>
</evidence>
<proteinExistence type="inferred from homology"/>
<sequence length="241" mass="27274">MNNECILTLDVGNGVVIQDVQLWGNSAETLLPKKGKARVVAHVDTRKLPLWVRSRDIFTCFSSSSTTAAYFRAKLLKDRHAHRGIVVEVGKLYLVFFKSERSPSTFQIECVRLDLALKRKFDTQLLQASTVSSQSLMSPHIDDIVAKQSLARAESSLRISRHVQVADYRRHFSSTASSCILGGLRLRGIRESETDYHKIYKTAYLAVEFAFRNELSNAHPPISFEQVQETVETLLKVFTRS</sequence>
<keyword evidence="5" id="KW-0963">Cytoplasm</keyword>
<protein>
    <recommendedName>
        <fullName evidence="4">Mitochondrial morphogenesis protein SLD7</fullName>
    </recommendedName>
</protein>
<evidence type="ECO:0000313" key="12">
    <source>
        <dbReference type="EMBL" id="CUS24801.1"/>
    </source>
</evidence>
<dbReference type="GO" id="GO:0006260">
    <property type="term" value="P:DNA replication"/>
    <property type="evidence" value="ECO:0007669"/>
    <property type="project" value="UniProtKB-KW"/>
</dbReference>
<dbReference type="GO" id="GO:0005634">
    <property type="term" value="C:nucleus"/>
    <property type="evidence" value="ECO:0007669"/>
    <property type="project" value="UniProtKB-SubCell"/>
</dbReference>
<keyword evidence="9" id="KW-0131">Cell cycle</keyword>
<feature type="domain" description="Sld7 C-terminal" evidence="10">
    <location>
        <begin position="170"/>
        <end position="239"/>
    </location>
</feature>
<keyword evidence="13" id="KW-1185">Reference proteome</keyword>
<evidence type="ECO:0000259" key="10">
    <source>
        <dbReference type="Pfam" id="PF18596"/>
    </source>
</evidence>
<keyword evidence="7" id="KW-0206">Cytoskeleton</keyword>
<evidence type="ECO:0000256" key="6">
    <source>
        <dbReference type="ARBA" id="ARBA00022705"/>
    </source>
</evidence>
<accession>A0A0P1KXK6</accession>
<dbReference type="Pfam" id="PF18636">
    <property type="entry name" value="Sld7_N"/>
    <property type="match status" value="1"/>
</dbReference>
<feature type="domain" description="Sld7 N-terminal" evidence="11">
    <location>
        <begin position="1"/>
        <end position="116"/>
    </location>
</feature>
<comment type="subcellular location">
    <subcellularLocation>
        <location evidence="2">Cytoplasm</location>
        <location evidence="2">Cytoskeleton</location>
        <location evidence="2">Spindle pole</location>
    </subcellularLocation>
    <subcellularLocation>
        <location evidence="1">Nucleus</location>
    </subcellularLocation>
</comment>
<evidence type="ECO:0000256" key="4">
    <source>
        <dbReference type="ARBA" id="ARBA00017231"/>
    </source>
</evidence>
<dbReference type="Proteomes" id="UP000236544">
    <property type="component" value="Unassembled WGS sequence"/>
</dbReference>
<keyword evidence="6" id="KW-0235">DNA replication</keyword>
<dbReference type="InterPro" id="IPR041564">
    <property type="entry name" value="Sld7_N"/>
</dbReference>
<dbReference type="InterPro" id="IPR041260">
    <property type="entry name" value="Sld7_C"/>
</dbReference>
<organism evidence="12 13">
    <name type="scientific">Lachancea quebecensis</name>
    <dbReference type="NCBI Taxonomy" id="1654605"/>
    <lineage>
        <taxon>Eukaryota</taxon>
        <taxon>Fungi</taxon>
        <taxon>Dikarya</taxon>
        <taxon>Ascomycota</taxon>
        <taxon>Saccharomycotina</taxon>
        <taxon>Saccharomycetes</taxon>
        <taxon>Saccharomycetales</taxon>
        <taxon>Saccharomycetaceae</taxon>
        <taxon>Lachancea</taxon>
    </lineage>
</organism>
<keyword evidence="8" id="KW-0539">Nucleus</keyword>
<dbReference type="AlphaFoldDB" id="A0A0P1KXK6"/>
<evidence type="ECO:0000256" key="1">
    <source>
        <dbReference type="ARBA" id="ARBA00004123"/>
    </source>
</evidence>
<name>A0A0P1KXK6_9SACH</name>
<comment type="similarity">
    <text evidence="3">Belongs to the SLD7 family.</text>
</comment>
<dbReference type="GO" id="GO:0000922">
    <property type="term" value="C:spindle pole"/>
    <property type="evidence" value="ECO:0007669"/>
    <property type="project" value="UniProtKB-SubCell"/>
</dbReference>
<gene>
    <name evidence="12" type="ORF">LAQU0_S20e00188g</name>
</gene>
<evidence type="ECO:0000259" key="11">
    <source>
        <dbReference type="Pfam" id="PF18636"/>
    </source>
</evidence>
<evidence type="ECO:0000256" key="2">
    <source>
        <dbReference type="ARBA" id="ARBA00004647"/>
    </source>
</evidence>
<evidence type="ECO:0000256" key="3">
    <source>
        <dbReference type="ARBA" id="ARBA00009044"/>
    </source>
</evidence>
<evidence type="ECO:0000313" key="13">
    <source>
        <dbReference type="Proteomes" id="UP000236544"/>
    </source>
</evidence>
<dbReference type="EMBL" id="LN890575">
    <property type="protein sequence ID" value="CUS24801.1"/>
    <property type="molecule type" value="Genomic_DNA"/>
</dbReference>
<reference evidence="13" key="1">
    <citation type="submission" date="2015-10" db="EMBL/GenBank/DDBJ databases">
        <authorList>
            <person name="Devillers H."/>
        </authorList>
    </citation>
    <scope>NUCLEOTIDE SEQUENCE [LARGE SCALE GENOMIC DNA]</scope>
</reference>